<gene>
    <name evidence="1" type="ORF">SteCoe_24493</name>
</gene>
<organism evidence="1 2">
    <name type="scientific">Stentor coeruleus</name>
    <dbReference type="NCBI Taxonomy" id="5963"/>
    <lineage>
        <taxon>Eukaryota</taxon>
        <taxon>Sar</taxon>
        <taxon>Alveolata</taxon>
        <taxon>Ciliophora</taxon>
        <taxon>Postciliodesmatophora</taxon>
        <taxon>Heterotrichea</taxon>
        <taxon>Heterotrichida</taxon>
        <taxon>Stentoridae</taxon>
        <taxon>Stentor</taxon>
    </lineage>
</organism>
<evidence type="ECO:0000313" key="2">
    <source>
        <dbReference type="Proteomes" id="UP000187209"/>
    </source>
</evidence>
<comment type="caution">
    <text evidence="1">The sequence shown here is derived from an EMBL/GenBank/DDBJ whole genome shotgun (WGS) entry which is preliminary data.</text>
</comment>
<accession>A0A1R2BHE4</accession>
<sequence length="149" mass="17175">MNIDIEVMVLTLGIQKAAQVLETSEEALHVLMGEFSPNNQKFFLFIKDCLLSYIKKVGNKSAEERLGISSYVLDRILTSEATFPIKRPRVTEIIDYRKIGENKDLSHFSAAFKKKVLKFYNNYHDVDQTANKFSLAKELILAWVKDDQR</sequence>
<proteinExistence type="predicted"/>
<evidence type="ECO:0000313" key="1">
    <source>
        <dbReference type="EMBL" id="OMJ76197.1"/>
    </source>
</evidence>
<dbReference type="AlphaFoldDB" id="A0A1R2BHE4"/>
<name>A0A1R2BHE4_9CILI</name>
<dbReference type="Proteomes" id="UP000187209">
    <property type="component" value="Unassembled WGS sequence"/>
</dbReference>
<dbReference type="OrthoDB" id="10532718at2759"/>
<dbReference type="EMBL" id="MPUH01000645">
    <property type="protein sequence ID" value="OMJ76197.1"/>
    <property type="molecule type" value="Genomic_DNA"/>
</dbReference>
<keyword evidence="2" id="KW-1185">Reference proteome</keyword>
<protein>
    <submittedName>
        <fullName evidence="1">Uncharacterized protein</fullName>
    </submittedName>
</protein>
<reference evidence="1 2" key="1">
    <citation type="submission" date="2016-11" db="EMBL/GenBank/DDBJ databases">
        <title>The macronuclear genome of Stentor coeruleus: a giant cell with tiny introns.</title>
        <authorList>
            <person name="Slabodnick M."/>
            <person name="Ruby J.G."/>
            <person name="Reiff S.B."/>
            <person name="Swart E.C."/>
            <person name="Gosai S."/>
            <person name="Prabakaran S."/>
            <person name="Witkowska E."/>
            <person name="Larue G.E."/>
            <person name="Fisher S."/>
            <person name="Freeman R.M."/>
            <person name="Gunawardena J."/>
            <person name="Chu W."/>
            <person name="Stover N.A."/>
            <person name="Gregory B.D."/>
            <person name="Nowacki M."/>
            <person name="Derisi J."/>
            <person name="Roy S.W."/>
            <person name="Marshall W.F."/>
            <person name="Sood P."/>
        </authorList>
    </citation>
    <scope>NUCLEOTIDE SEQUENCE [LARGE SCALE GENOMIC DNA]</scope>
    <source>
        <strain evidence="1">WM001</strain>
    </source>
</reference>